<feature type="transmembrane region" description="Helical" evidence="1">
    <location>
        <begin position="21"/>
        <end position="43"/>
    </location>
</feature>
<organism evidence="2 3">
    <name type="scientific">Thalassospira alkalitolerans</name>
    <dbReference type="NCBI Taxonomy" id="1293890"/>
    <lineage>
        <taxon>Bacteria</taxon>
        <taxon>Pseudomonadati</taxon>
        <taxon>Pseudomonadota</taxon>
        <taxon>Alphaproteobacteria</taxon>
        <taxon>Rhodospirillales</taxon>
        <taxon>Thalassospiraceae</taxon>
        <taxon>Thalassospira</taxon>
    </lineage>
</organism>
<evidence type="ECO:0000256" key="1">
    <source>
        <dbReference type="SAM" id="Phobius"/>
    </source>
</evidence>
<keyword evidence="1" id="KW-1133">Transmembrane helix</keyword>
<dbReference type="AlphaFoldDB" id="A0A1Y2L652"/>
<proteinExistence type="predicted"/>
<name>A0A1Y2L652_9PROT</name>
<accession>A0A1Y2L652</accession>
<evidence type="ECO:0000313" key="2">
    <source>
        <dbReference type="EMBL" id="OSQ43569.1"/>
    </source>
</evidence>
<sequence>MFQGVFLRKAFVFIAMKRRQLISVEVGAGNYVLCVFCVITTGFGEDIATMSLIRCCQLPMC</sequence>
<keyword evidence="3" id="KW-1185">Reference proteome</keyword>
<gene>
    <name evidence="2" type="ORF">TALK_20500</name>
</gene>
<keyword evidence="1" id="KW-0812">Transmembrane</keyword>
<dbReference type="EMBL" id="JFKB01000024">
    <property type="protein sequence ID" value="OSQ43569.1"/>
    <property type="molecule type" value="Genomic_DNA"/>
</dbReference>
<dbReference type="STRING" id="1293890.TALK_20500"/>
<protein>
    <submittedName>
        <fullName evidence="2">Uncharacterized protein</fullName>
    </submittedName>
</protein>
<keyword evidence="1" id="KW-0472">Membrane</keyword>
<comment type="caution">
    <text evidence="2">The sequence shown here is derived from an EMBL/GenBank/DDBJ whole genome shotgun (WGS) entry which is preliminary data.</text>
</comment>
<dbReference type="Proteomes" id="UP000193396">
    <property type="component" value="Unassembled WGS sequence"/>
</dbReference>
<reference evidence="2 3" key="1">
    <citation type="submission" date="2014-03" db="EMBL/GenBank/DDBJ databases">
        <title>The draft genome sequence of Thalassospira alkalitolerans JCM 18968.</title>
        <authorList>
            <person name="Lai Q."/>
            <person name="Shao Z."/>
        </authorList>
    </citation>
    <scope>NUCLEOTIDE SEQUENCE [LARGE SCALE GENOMIC DNA]</scope>
    <source>
        <strain evidence="2 3">JCM 18968</strain>
    </source>
</reference>
<evidence type="ECO:0000313" key="3">
    <source>
        <dbReference type="Proteomes" id="UP000193396"/>
    </source>
</evidence>